<evidence type="ECO:0000256" key="1">
    <source>
        <dbReference type="ARBA" id="ARBA00023015"/>
    </source>
</evidence>
<dbReference type="Gene3D" id="1.10.10.10">
    <property type="entry name" value="Winged helix-like DNA-binding domain superfamily/Winged helix DNA-binding domain"/>
    <property type="match status" value="1"/>
</dbReference>
<dbReference type="PANTHER" id="PTHR43537">
    <property type="entry name" value="TRANSCRIPTIONAL REGULATOR, GNTR FAMILY"/>
    <property type="match status" value="1"/>
</dbReference>
<dbReference type="Proteomes" id="UP000029995">
    <property type="component" value="Unassembled WGS sequence"/>
</dbReference>
<sequence>MSPRPRLSDILYGDMLGRIQRGQFPGDGKLPSEKELSQSFGVSRPIVREALRRLREEGLIQSRQGAGSFVVGAAEPQPARPVNGAQGIQTISDVRRIYEFRIALEGEVAYAAALNRNEALLAAVKKELDAIDQAIRTGKIGVQQDSDFHAAIARATQNQYFEAALAAVRPHLDYVIDLARSFSVLHSAGHLAMVQREHAAVFEAIRDGDAVKAREAMQAHIRNAQERVFDGIHL</sequence>
<dbReference type="InterPro" id="IPR000524">
    <property type="entry name" value="Tscrpt_reg_HTH_GntR"/>
</dbReference>
<gene>
    <name evidence="5" type="ORF">P409_20150</name>
</gene>
<dbReference type="Gene3D" id="1.20.120.530">
    <property type="entry name" value="GntR ligand-binding domain-like"/>
    <property type="match status" value="1"/>
</dbReference>
<dbReference type="GO" id="GO:0003700">
    <property type="term" value="F:DNA-binding transcription factor activity"/>
    <property type="evidence" value="ECO:0007669"/>
    <property type="project" value="InterPro"/>
</dbReference>
<comment type="caution">
    <text evidence="5">The sequence shown here is derived from an EMBL/GenBank/DDBJ whole genome shotgun (WGS) entry which is preliminary data.</text>
</comment>
<reference evidence="5 6" key="1">
    <citation type="submission" date="2014-01" db="EMBL/GenBank/DDBJ databases">
        <title>Genome sequence determination for a cystic fibrosis isolate, Inquilinus limosus.</title>
        <authorList>
            <person name="Pino M."/>
            <person name="Di Conza J."/>
            <person name="Gutkind G."/>
        </authorList>
    </citation>
    <scope>NUCLEOTIDE SEQUENCE [LARGE SCALE GENOMIC DNA]</scope>
    <source>
        <strain evidence="5 6">MP06</strain>
    </source>
</reference>
<dbReference type="SUPFAM" id="SSF46785">
    <property type="entry name" value="Winged helix' DNA-binding domain"/>
    <property type="match status" value="1"/>
</dbReference>
<accession>A0A0A0D1P7</accession>
<proteinExistence type="predicted"/>
<dbReference type="InterPro" id="IPR008920">
    <property type="entry name" value="TF_FadR/GntR_C"/>
</dbReference>
<feature type="domain" description="HTH gntR-type" evidence="4">
    <location>
        <begin position="5"/>
        <end position="73"/>
    </location>
</feature>
<dbReference type="GO" id="GO:0003677">
    <property type="term" value="F:DNA binding"/>
    <property type="evidence" value="ECO:0007669"/>
    <property type="project" value="UniProtKB-KW"/>
</dbReference>
<dbReference type="PRINTS" id="PR00035">
    <property type="entry name" value="HTHGNTR"/>
</dbReference>
<evidence type="ECO:0000256" key="2">
    <source>
        <dbReference type="ARBA" id="ARBA00023125"/>
    </source>
</evidence>
<protein>
    <recommendedName>
        <fullName evidence="4">HTH gntR-type domain-containing protein</fullName>
    </recommendedName>
</protein>
<organism evidence="5 6">
    <name type="scientific">Inquilinus limosus MP06</name>
    <dbReference type="NCBI Taxonomy" id="1398085"/>
    <lineage>
        <taxon>Bacteria</taxon>
        <taxon>Pseudomonadati</taxon>
        <taxon>Pseudomonadota</taxon>
        <taxon>Alphaproteobacteria</taxon>
        <taxon>Rhodospirillales</taxon>
        <taxon>Rhodospirillaceae</taxon>
        <taxon>Inquilinus</taxon>
    </lineage>
</organism>
<dbReference type="Pfam" id="PF07729">
    <property type="entry name" value="FCD"/>
    <property type="match status" value="1"/>
</dbReference>
<dbReference type="InterPro" id="IPR036390">
    <property type="entry name" value="WH_DNA-bd_sf"/>
</dbReference>
<dbReference type="EMBL" id="JANX01000283">
    <property type="protein sequence ID" value="KGM32656.1"/>
    <property type="molecule type" value="Genomic_DNA"/>
</dbReference>
<dbReference type="CDD" id="cd07377">
    <property type="entry name" value="WHTH_GntR"/>
    <property type="match status" value="1"/>
</dbReference>
<dbReference type="InterPro" id="IPR011711">
    <property type="entry name" value="GntR_C"/>
</dbReference>
<dbReference type="PANTHER" id="PTHR43537:SF5">
    <property type="entry name" value="UXU OPERON TRANSCRIPTIONAL REGULATOR"/>
    <property type="match status" value="1"/>
</dbReference>
<dbReference type="AlphaFoldDB" id="A0A0A0D1P7"/>
<dbReference type="PROSITE" id="PS50949">
    <property type="entry name" value="HTH_GNTR"/>
    <property type="match status" value="1"/>
</dbReference>
<dbReference type="SMART" id="SM00895">
    <property type="entry name" value="FCD"/>
    <property type="match status" value="1"/>
</dbReference>
<evidence type="ECO:0000259" key="4">
    <source>
        <dbReference type="PROSITE" id="PS50949"/>
    </source>
</evidence>
<name>A0A0A0D1P7_9PROT</name>
<keyword evidence="2" id="KW-0238">DNA-binding</keyword>
<evidence type="ECO:0000313" key="6">
    <source>
        <dbReference type="Proteomes" id="UP000029995"/>
    </source>
</evidence>
<dbReference type="InterPro" id="IPR036388">
    <property type="entry name" value="WH-like_DNA-bd_sf"/>
</dbReference>
<evidence type="ECO:0000313" key="5">
    <source>
        <dbReference type="EMBL" id="KGM32656.1"/>
    </source>
</evidence>
<evidence type="ECO:0000256" key="3">
    <source>
        <dbReference type="ARBA" id="ARBA00023163"/>
    </source>
</evidence>
<dbReference type="SMART" id="SM00345">
    <property type="entry name" value="HTH_GNTR"/>
    <property type="match status" value="1"/>
</dbReference>
<keyword evidence="1" id="KW-0805">Transcription regulation</keyword>
<keyword evidence="3" id="KW-0804">Transcription</keyword>
<dbReference type="Pfam" id="PF00392">
    <property type="entry name" value="GntR"/>
    <property type="match status" value="1"/>
</dbReference>
<dbReference type="SUPFAM" id="SSF48008">
    <property type="entry name" value="GntR ligand-binding domain-like"/>
    <property type="match status" value="1"/>
</dbReference>